<protein>
    <recommendedName>
        <fullName evidence="7">Rhodopsin domain-containing protein</fullName>
    </recommendedName>
</protein>
<feature type="transmembrane region" description="Helical" evidence="6">
    <location>
        <begin position="81"/>
        <end position="103"/>
    </location>
</feature>
<evidence type="ECO:0000256" key="5">
    <source>
        <dbReference type="ARBA" id="ARBA00038359"/>
    </source>
</evidence>
<evidence type="ECO:0000256" key="1">
    <source>
        <dbReference type="ARBA" id="ARBA00004141"/>
    </source>
</evidence>
<dbReference type="PANTHER" id="PTHR33048:SF47">
    <property type="entry name" value="INTEGRAL MEMBRANE PROTEIN-RELATED"/>
    <property type="match status" value="1"/>
</dbReference>
<dbReference type="InterPro" id="IPR052337">
    <property type="entry name" value="SAT4-like"/>
</dbReference>
<evidence type="ECO:0000256" key="6">
    <source>
        <dbReference type="SAM" id="Phobius"/>
    </source>
</evidence>
<dbReference type="Pfam" id="PF20684">
    <property type="entry name" value="Fung_rhodopsin"/>
    <property type="match status" value="1"/>
</dbReference>
<keyword evidence="2 6" id="KW-0812">Transmembrane</keyword>
<evidence type="ECO:0000256" key="4">
    <source>
        <dbReference type="ARBA" id="ARBA00023136"/>
    </source>
</evidence>
<keyword evidence="4 6" id="KW-0472">Membrane</keyword>
<feature type="domain" description="Rhodopsin" evidence="7">
    <location>
        <begin position="22"/>
        <end position="262"/>
    </location>
</feature>
<organism evidence="8 9">
    <name type="scientific">Aspergillus heteromorphus CBS 117.55</name>
    <dbReference type="NCBI Taxonomy" id="1448321"/>
    <lineage>
        <taxon>Eukaryota</taxon>
        <taxon>Fungi</taxon>
        <taxon>Dikarya</taxon>
        <taxon>Ascomycota</taxon>
        <taxon>Pezizomycotina</taxon>
        <taxon>Eurotiomycetes</taxon>
        <taxon>Eurotiomycetidae</taxon>
        <taxon>Eurotiales</taxon>
        <taxon>Aspergillaceae</taxon>
        <taxon>Aspergillus</taxon>
        <taxon>Aspergillus subgen. Circumdati</taxon>
    </lineage>
</organism>
<name>A0A317WJV5_9EURO</name>
<comment type="subcellular location">
    <subcellularLocation>
        <location evidence="1">Membrane</location>
        <topology evidence="1">Multi-pass membrane protein</topology>
    </subcellularLocation>
</comment>
<evidence type="ECO:0000313" key="9">
    <source>
        <dbReference type="Proteomes" id="UP000247233"/>
    </source>
</evidence>
<feature type="transmembrane region" description="Helical" evidence="6">
    <location>
        <begin position="115"/>
        <end position="137"/>
    </location>
</feature>
<evidence type="ECO:0000313" key="8">
    <source>
        <dbReference type="EMBL" id="PWY85951.1"/>
    </source>
</evidence>
<dbReference type="STRING" id="1448321.A0A317WJV5"/>
<dbReference type="GO" id="GO:0016020">
    <property type="term" value="C:membrane"/>
    <property type="evidence" value="ECO:0007669"/>
    <property type="project" value="UniProtKB-SubCell"/>
</dbReference>
<dbReference type="RefSeq" id="XP_025400503.1">
    <property type="nucleotide sequence ID" value="XM_025544718.1"/>
</dbReference>
<feature type="transmembrane region" description="Helical" evidence="6">
    <location>
        <begin position="198"/>
        <end position="218"/>
    </location>
</feature>
<evidence type="ECO:0000259" key="7">
    <source>
        <dbReference type="Pfam" id="PF20684"/>
    </source>
</evidence>
<keyword evidence="3 6" id="KW-1133">Transmembrane helix</keyword>
<dbReference type="OrthoDB" id="4525788at2759"/>
<evidence type="ECO:0000256" key="3">
    <source>
        <dbReference type="ARBA" id="ARBA00022989"/>
    </source>
</evidence>
<dbReference type="PANTHER" id="PTHR33048">
    <property type="entry name" value="PTH11-LIKE INTEGRAL MEMBRANE PROTEIN (AFU_ORTHOLOGUE AFUA_5G11245)"/>
    <property type="match status" value="1"/>
</dbReference>
<gene>
    <name evidence="8" type="ORF">BO70DRAFT_370063</name>
</gene>
<proteinExistence type="inferred from homology"/>
<dbReference type="InterPro" id="IPR049326">
    <property type="entry name" value="Rhodopsin_dom_fungi"/>
</dbReference>
<comment type="similarity">
    <text evidence="5">Belongs to the SAT4 family.</text>
</comment>
<keyword evidence="9" id="KW-1185">Reference proteome</keyword>
<dbReference type="AlphaFoldDB" id="A0A317WJV5"/>
<evidence type="ECO:0000256" key="2">
    <source>
        <dbReference type="ARBA" id="ARBA00022692"/>
    </source>
</evidence>
<reference evidence="8 9" key="1">
    <citation type="submission" date="2016-12" db="EMBL/GenBank/DDBJ databases">
        <title>The genomes of Aspergillus section Nigri reveals drivers in fungal speciation.</title>
        <authorList>
            <consortium name="DOE Joint Genome Institute"/>
            <person name="Vesth T.C."/>
            <person name="Nybo J."/>
            <person name="Theobald S."/>
            <person name="Brandl J."/>
            <person name="Frisvad J.C."/>
            <person name="Nielsen K.F."/>
            <person name="Lyhne E.K."/>
            <person name="Kogle M.E."/>
            <person name="Kuo A."/>
            <person name="Riley R."/>
            <person name="Clum A."/>
            <person name="Nolan M."/>
            <person name="Lipzen A."/>
            <person name="Salamov A."/>
            <person name="Henrissat B."/>
            <person name="Wiebenga A."/>
            <person name="De Vries R.P."/>
            <person name="Grigoriev I.V."/>
            <person name="Mortensen U.H."/>
            <person name="Andersen M.R."/>
            <person name="Baker S.E."/>
        </authorList>
    </citation>
    <scope>NUCLEOTIDE SEQUENCE [LARGE SCALE GENOMIC DNA]</scope>
    <source>
        <strain evidence="8 9">CBS 117.55</strain>
    </source>
</reference>
<accession>A0A317WJV5</accession>
<dbReference type="VEuPathDB" id="FungiDB:BO70DRAFT_370063"/>
<sequence>MAIIVRTVVLVLAIPTTMVCCLRLYVRKFILRSFGLDDWMVVFALIMVNGFSALGYTITYYGLGQRTRYVSESHLVIWLKIYYAAQCSYLIVAFAVKASLTIFVMRLFPTPRIEAIGRCMLGFLAAFTLSGTLALAFQCRPFRAVYDKSITDSQCYTVESSFAILILQGVIMFVMDVVILTLPVRCIWNLNMPLRQRILVLGLLLLGFAACIAALVRFSTLTYATDETDYTYSAAKSLVWMVIEFNLGLMTGSLPSLRTFVQLRTSAHRSSLATTGSTNLEFGKVGWGKGIKKETQITRVFETIDDDGSDDQGRIAPLYGPERFTTTAHAFSDMGTAQAESHTLSKGRGVF</sequence>
<dbReference type="Proteomes" id="UP000247233">
    <property type="component" value="Unassembled WGS sequence"/>
</dbReference>
<feature type="transmembrane region" description="Helical" evidence="6">
    <location>
        <begin position="162"/>
        <end position="186"/>
    </location>
</feature>
<feature type="transmembrane region" description="Helical" evidence="6">
    <location>
        <begin position="6"/>
        <end position="26"/>
    </location>
</feature>
<dbReference type="EMBL" id="MSFL01000008">
    <property type="protein sequence ID" value="PWY85951.1"/>
    <property type="molecule type" value="Genomic_DNA"/>
</dbReference>
<comment type="caution">
    <text evidence="8">The sequence shown here is derived from an EMBL/GenBank/DDBJ whole genome shotgun (WGS) entry which is preliminary data.</text>
</comment>
<dbReference type="GeneID" id="37066955"/>
<feature type="transmembrane region" description="Helical" evidence="6">
    <location>
        <begin position="238"/>
        <end position="261"/>
    </location>
</feature>
<feature type="transmembrane region" description="Helical" evidence="6">
    <location>
        <begin position="38"/>
        <end position="61"/>
    </location>
</feature>